<dbReference type="PANTHER" id="PTHR43798:SF33">
    <property type="entry name" value="HYDROLASE, PUTATIVE (AFU_ORTHOLOGUE AFUA_2G14860)-RELATED"/>
    <property type="match status" value="1"/>
</dbReference>
<feature type="domain" description="AB hydrolase-1" evidence="1">
    <location>
        <begin position="34"/>
        <end position="277"/>
    </location>
</feature>
<dbReference type="InterPro" id="IPR029058">
    <property type="entry name" value="AB_hydrolase_fold"/>
</dbReference>
<accession>A0A432YXR3</accession>
<evidence type="ECO:0000259" key="1">
    <source>
        <dbReference type="Pfam" id="PF00561"/>
    </source>
</evidence>
<keyword evidence="2" id="KW-0378">Hydrolase</keyword>
<evidence type="ECO:0000313" key="3">
    <source>
        <dbReference type="Proteomes" id="UP000288361"/>
    </source>
</evidence>
<name>A0A432YXR3_9GAMM</name>
<dbReference type="AlphaFoldDB" id="A0A432YXR3"/>
<comment type="caution">
    <text evidence="2">The sequence shown here is derived from an EMBL/GenBank/DDBJ whole genome shotgun (WGS) entry which is preliminary data.</text>
</comment>
<protein>
    <submittedName>
        <fullName evidence="2">Alpha/beta hydrolase</fullName>
    </submittedName>
</protein>
<dbReference type="InterPro" id="IPR050266">
    <property type="entry name" value="AB_hydrolase_sf"/>
</dbReference>
<reference evidence="2 3" key="1">
    <citation type="journal article" date="2011" name="Front. Microbiol.">
        <title>Genomic signatures of strain selection and enhancement in Bacillus atrophaeus var. globigii, a historical biowarfare simulant.</title>
        <authorList>
            <person name="Gibbons H.S."/>
            <person name="Broomall S.M."/>
            <person name="McNew L.A."/>
            <person name="Daligault H."/>
            <person name="Chapman C."/>
            <person name="Bruce D."/>
            <person name="Karavis M."/>
            <person name="Krepps M."/>
            <person name="McGregor P.A."/>
            <person name="Hong C."/>
            <person name="Park K.H."/>
            <person name="Akmal A."/>
            <person name="Feldman A."/>
            <person name="Lin J.S."/>
            <person name="Chang W.E."/>
            <person name="Higgs B.W."/>
            <person name="Demirev P."/>
            <person name="Lindquist J."/>
            <person name="Liem A."/>
            <person name="Fochler E."/>
            <person name="Read T.D."/>
            <person name="Tapia R."/>
            <person name="Johnson S."/>
            <person name="Bishop-Lilly K.A."/>
            <person name="Detter C."/>
            <person name="Han C."/>
            <person name="Sozhamannan S."/>
            <person name="Rosenzweig C.N."/>
            <person name="Skowronski E.W."/>
        </authorList>
    </citation>
    <scope>NUCLEOTIDE SEQUENCE [LARGE SCALE GENOMIC DNA]</scope>
    <source>
        <strain evidence="2 3">TPS4-2</strain>
    </source>
</reference>
<dbReference type="Proteomes" id="UP000288361">
    <property type="component" value="Unassembled WGS sequence"/>
</dbReference>
<gene>
    <name evidence="2" type="ORF">CWI73_04510</name>
</gene>
<evidence type="ECO:0000313" key="2">
    <source>
        <dbReference type="EMBL" id="RUO68108.1"/>
    </source>
</evidence>
<dbReference type="Pfam" id="PF00561">
    <property type="entry name" value="Abhydrolase_1"/>
    <property type="match status" value="1"/>
</dbReference>
<organism evidence="2 3">
    <name type="scientific">Idiomarina piscisalsi</name>
    <dbReference type="NCBI Taxonomy" id="1096243"/>
    <lineage>
        <taxon>Bacteria</taxon>
        <taxon>Pseudomonadati</taxon>
        <taxon>Pseudomonadota</taxon>
        <taxon>Gammaproteobacteria</taxon>
        <taxon>Alteromonadales</taxon>
        <taxon>Idiomarinaceae</taxon>
        <taxon>Idiomarina</taxon>
    </lineage>
</organism>
<dbReference type="PANTHER" id="PTHR43798">
    <property type="entry name" value="MONOACYLGLYCEROL LIPASE"/>
    <property type="match status" value="1"/>
</dbReference>
<dbReference type="RefSeq" id="WP_126751720.1">
    <property type="nucleotide sequence ID" value="NZ_JBHUMT010000016.1"/>
</dbReference>
<proteinExistence type="predicted"/>
<dbReference type="EMBL" id="PIQA01000001">
    <property type="protein sequence ID" value="RUO68108.1"/>
    <property type="molecule type" value="Genomic_DNA"/>
</dbReference>
<sequence>MSFRTTAAQATPVSYELEWGVVRGLCWGDPNNVTVIATHGWLDNCHSFLPLAERWNSDHGGLIALDWAGHGHSDHRPPGTHYHFIDYAYDLWQILTHHIDSPVTLLGHSMGGFVSNVVASICPEKVDKLILVEAFGLLVSDEMNAREQLAKGFSSRYKKRSGRWRGYSTLDTAIDARAAQADFSRDLVALLVDRGLHKASDHSFSWRADPRVKSVSPYRLHSTAVDELLQGLTMPVKVVRGDKGHENLSRAIEKWQHQVTDLNLITLNGGHHVHMEQPEKIAELLKSSG</sequence>
<dbReference type="InterPro" id="IPR000073">
    <property type="entry name" value="AB_hydrolase_1"/>
</dbReference>
<dbReference type="GO" id="GO:0016787">
    <property type="term" value="F:hydrolase activity"/>
    <property type="evidence" value="ECO:0007669"/>
    <property type="project" value="UniProtKB-KW"/>
</dbReference>
<dbReference type="PRINTS" id="PR00111">
    <property type="entry name" value="ABHYDROLASE"/>
</dbReference>
<dbReference type="SUPFAM" id="SSF53474">
    <property type="entry name" value="alpha/beta-Hydrolases"/>
    <property type="match status" value="1"/>
</dbReference>
<dbReference type="GO" id="GO:0016020">
    <property type="term" value="C:membrane"/>
    <property type="evidence" value="ECO:0007669"/>
    <property type="project" value="TreeGrafter"/>
</dbReference>
<dbReference type="Gene3D" id="3.40.50.1820">
    <property type="entry name" value="alpha/beta hydrolase"/>
    <property type="match status" value="1"/>
</dbReference>